<dbReference type="GeneID" id="3499785"/>
<dbReference type="InParanoid" id="Q4MYJ1"/>
<dbReference type="eggNOG" id="ENOG502TN8W">
    <property type="taxonomic scope" value="Eukaryota"/>
</dbReference>
<name>Q4MYJ1_THEPA</name>
<evidence type="ECO:0000313" key="2">
    <source>
        <dbReference type="Proteomes" id="UP000001949"/>
    </source>
</evidence>
<dbReference type="RefSeq" id="XP_762974.1">
    <property type="nucleotide sequence ID" value="XM_757881.1"/>
</dbReference>
<reference evidence="1 2" key="1">
    <citation type="journal article" date="2005" name="Science">
        <title>Genome sequence of Theileria parva, a bovine pathogen that transforms lymphocytes.</title>
        <authorList>
            <person name="Gardner M.J."/>
            <person name="Bishop R."/>
            <person name="Shah T."/>
            <person name="de Villiers E.P."/>
            <person name="Carlton J.M."/>
            <person name="Hall N."/>
            <person name="Ren Q."/>
            <person name="Paulsen I.T."/>
            <person name="Pain A."/>
            <person name="Berriman M."/>
            <person name="Wilson R.J.M."/>
            <person name="Sato S."/>
            <person name="Ralph S.A."/>
            <person name="Mann D.J."/>
            <person name="Xiong Z."/>
            <person name="Shallom S.J."/>
            <person name="Weidman J."/>
            <person name="Jiang L."/>
            <person name="Lynn J."/>
            <person name="Weaver B."/>
            <person name="Shoaibi A."/>
            <person name="Domingo A.R."/>
            <person name="Wasawo D."/>
            <person name="Crabtree J."/>
            <person name="Wortman J.R."/>
            <person name="Haas B."/>
            <person name="Angiuoli S.V."/>
            <person name="Creasy T.H."/>
            <person name="Lu C."/>
            <person name="Suh B."/>
            <person name="Silva J.C."/>
            <person name="Utterback T.R."/>
            <person name="Feldblyum T.V."/>
            <person name="Pertea M."/>
            <person name="Allen J."/>
            <person name="Nierman W.C."/>
            <person name="Taracha E.L.N."/>
            <person name="Salzberg S.L."/>
            <person name="White O.R."/>
            <person name="Fitzhugh H.A."/>
            <person name="Morzaria S."/>
            <person name="Venter J.C."/>
            <person name="Fraser C.M."/>
            <person name="Nene V."/>
        </authorList>
    </citation>
    <scope>NUCLEOTIDE SEQUENCE [LARGE SCALE GENOMIC DNA]</scope>
    <source>
        <strain evidence="1 2">Muguga</strain>
    </source>
</reference>
<gene>
    <name evidence="1" type="ordered locus">TP03_0850</name>
</gene>
<accession>Q4MYJ1</accession>
<keyword evidence="2" id="KW-1185">Reference proteome</keyword>
<dbReference type="AlphaFoldDB" id="Q4MYJ1"/>
<dbReference type="OMA" id="TYECYLR"/>
<sequence>MRKRWIILLSLIGAFLFSGILYFCAKQLKNHEYKPRFYLSGENGKKGDLESKEMANMKRQLLTSVSKNSKNHLKGTVPKNLVFDISKTKDDGTSGYMKIISETYVQIPGFKGFTHVLKTKSKVSLYKFRDFEQNGLPSGKEFEAFLTFFKEDELDGLPYVVCPVSSIDTMSYECYLRNPNDDWTRNDSLSEIDVTDSEFGEKASKIVYDHYLSDSSSFGDTESTNYDVESAINDLESAINDLESYIGSEDSSANSFDDKVYDNFEFDISRTDDGTSGPVRTIGGTYVQIPKFKGFTHVIKGKSKVSTYRFHDCEQNGLPTGEHFEAFLTFFKEDNLDHLPYVVCPVTSIDTMSYECYLRNPNDSWSKNESLSEIDIMDAEFGEKASSIVCQHYDIEN</sequence>
<evidence type="ECO:0000313" key="1">
    <source>
        <dbReference type="EMBL" id="EAN30691.1"/>
    </source>
</evidence>
<organism evidence="1 2">
    <name type="scientific">Theileria parva</name>
    <name type="common">East coast fever infection agent</name>
    <dbReference type="NCBI Taxonomy" id="5875"/>
    <lineage>
        <taxon>Eukaryota</taxon>
        <taxon>Sar</taxon>
        <taxon>Alveolata</taxon>
        <taxon>Apicomplexa</taxon>
        <taxon>Aconoidasida</taxon>
        <taxon>Piroplasmida</taxon>
        <taxon>Theileriidae</taxon>
        <taxon>Theileria</taxon>
    </lineage>
</organism>
<proteinExistence type="predicted"/>
<dbReference type="VEuPathDB" id="PiroplasmaDB:TpMuguga_03g00850"/>
<dbReference type="EMBL" id="AAGK01000006">
    <property type="protein sequence ID" value="EAN30691.1"/>
    <property type="molecule type" value="Genomic_DNA"/>
</dbReference>
<protein>
    <submittedName>
        <fullName evidence="1">Uncharacterized protein</fullName>
    </submittedName>
</protein>
<dbReference type="KEGG" id="tpv:TP03_0850"/>
<comment type="caution">
    <text evidence="1">The sequence shown here is derived from an EMBL/GenBank/DDBJ whole genome shotgun (WGS) entry which is preliminary data.</text>
</comment>
<dbReference type="Proteomes" id="UP000001949">
    <property type="component" value="Unassembled WGS sequence"/>
</dbReference>